<name>A0A517Q8X4_9PLAN</name>
<proteinExistence type="predicted"/>
<dbReference type="AlphaFoldDB" id="A0A517Q8X4"/>
<accession>A0A517Q8X4</accession>
<organism evidence="1 2">
    <name type="scientific">Gimesia panareensis</name>
    <dbReference type="NCBI Taxonomy" id="2527978"/>
    <lineage>
        <taxon>Bacteria</taxon>
        <taxon>Pseudomonadati</taxon>
        <taxon>Planctomycetota</taxon>
        <taxon>Planctomycetia</taxon>
        <taxon>Planctomycetales</taxon>
        <taxon>Planctomycetaceae</taxon>
        <taxon>Gimesia</taxon>
    </lineage>
</organism>
<evidence type="ECO:0000313" key="2">
    <source>
        <dbReference type="Proteomes" id="UP000315647"/>
    </source>
</evidence>
<gene>
    <name evidence="1" type="ORF">Enr10x_34060</name>
</gene>
<sequence>MFKCDAFQRGVRLFSKGFLRYGLVSGPLVDNN</sequence>
<reference evidence="1 2" key="1">
    <citation type="submission" date="2019-03" db="EMBL/GenBank/DDBJ databases">
        <title>Deep-cultivation of Planctomycetes and their phenomic and genomic characterization uncovers novel biology.</title>
        <authorList>
            <person name="Wiegand S."/>
            <person name="Jogler M."/>
            <person name="Boedeker C."/>
            <person name="Pinto D."/>
            <person name="Vollmers J."/>
            <person name="Rivas-Marin E."/>
            <person name="Kohn T."/>
            <person name="Peeters S.H."/>
            <person name="Heuer A."/>
            <person name="Rast P."/>
            <person name="Oberbeckmann S."/>
            <person name="Bunk B."/>
            <person name="Jeske O."/>
            <person name="Meyerdierks A."/>
            <person name="Storesund J.E."/>
            <person name="Kallscheuer N."/>
            <person name="Luecker S."/>
            <person name="Lage O.M."/>
            <person name="Pohl T."/>
            <person name="Merkel B.J."/>
            <person name="Hornburger P."/>
            <person name="Mueller R.-W."/>
            <person name="Bruemmer F."/>
            <person name="Labrenz M."/>
            <person name="Spormann A.M."/>
            <person name="Op den Camp H."/>
            <person name="Overmann J."/>
            <person name="Amann R."/>
            <person name="Jetten M.S.M."/>
            <person name="Mascher T."/>
            <person name="Medema M.H."/>
            <person name="Devos D.P."/>
            <person name="Kaster A.-K."/>
            <person name="Ovreas L."/>
            <person name="Rohde M."/>
            <person name="Galperin M.Y."/>
            <person name="Jogler C."/>
        </authorList>
    </citation>
    <scope>NUCLEOTIDE SEQUENCE [LARGE SCALE GENOMIC DNA]</scope>
    <source>
        <strain evidence="1 2">Enr10</strain>
    </source>
</reference>
<keyword evidence="2" id="KW-1185">Reference proteome</keyword>
<evidence type="ECO:0000313" key="1">
    <source>
        <dbReference type="EMBL" id="QDT28067.1"/>
    </source>
</evidence>
<dbReference type="EMBL" id="CP037421">
    <property type="protein sequence ID" value="QDT28067.1"/>
    <property type="molecule type" value="Genomic_DNA"/>
</dbReference>
<protein>
    <submittedName>
        <fullName evidence="1">Uncharacterized protein</fullName>
    </submittedName>
</protein>
<dbReference type="Proteomes" id="UP000315647">
    <property type="component" value="Chromosome"/>
</dbReference>